<organism evidence="2 3">
    <name type="scientific">Vibrio marisflavi CECT 7928</name>
    <dbReference type="NCBI Taxonomy" id="634439"/>
    <lineage>
        <taxon>Bacteria</taxon>
        <taxon>Pseudomonadati</taxon>
        <taxon>Pseudomonadota</taxon>
        <taxon>Gammaproteobacteria</taxon>
        <taxon>Vibrionales</taxon>
        <taxon>Vibrionaceae</taxon>
        <taxon>Vibrio</taxon>
    </lineage>
</organism>
<gene>
    <name evidence="2" type="ORF">VMF7928_03002</name>
</gene>
<name>A0ABN8E5U3_9VIBR</name>
<dbReference type="InterPro" id="IPR018707">
    <property type="entry name" value="LpxR"/>
</dbReference>
<dbReference type="InterPro" id="IPR037107">
    <property type="entry name" value="Put_OMP_sf"/>
</dbReference>
<dbReference type="Gene3D" id="2.40.128.140">
    <property type="entry name" value="Outer membrane protein"/>
    <property type="match status" value="1"/>
</dbReference>
<evidence type="ECO:0000313" key="3">
    <source>
        <dbReference type="Proteomes" id="UP000838748"/>
    </source>
</evidence>
<evidence type="ECO:0000256" key="1">
    <source>
        <dbReference type="SAM" id="SignalP"/>
    </source>
</evidence>
<dbReference type="EMBL" id="CAKLDM010000002">
    <property type="protein sequence ID" value="CAH0540637.1"/>
    <property type="molecule type" value="Genomic_DNA"/>
</dbReference>
<keyword evidence="3" id="KW-1185">Reference proteome</keyword>
<feature type="chain" id="PRO_5045075975" description="Lipid A deacylase LpxR family protein" evidence="1">
    <location>
        <begin position="20"/>
        <end position="327"/>
    </location>
</feature>
<dbReference type="RefSeq" id="WP_237362513.1">
    <property type="nucleotide sequence ID" value="NZ_CAKLDM010000002.1"/>
</dbReference>
<dbReference type="Proteomes" id="UP000838748">
    <property type="component" value="Unassembled WGS sequence"/>
</dbReference>
<evidence type="ECO:0008006" key="4">
    <source>
        <dbReference type="Google" id="ProtNLM"/>
    </source>
</evidence>
<sequence>MKKLACLLSLALLTAHSYASDRSTLSVGVDNDGTFGTDRDYSSGVFINYTSPATTPSLGFTPLSLSLWGISSIDKIGVTLGQKIYTPSDIASSQPQVNDRPYAGYLYLETNYISVSPVAAQRFNVTLGTTGERSLSKESQEFIHSLIGSDEPQGWDYQIDNEYTAGVGYLVHLNLLRDKFWSNSSLELSNITGGNAGNFRSDVATGFMLRWGYNLEDSLGAAEISTENPFRPGMLGPSGTGWFAYTGVKTAYVFNDITIEGDRSGLPSPSAQYDVTLENVQSSAIVGFAIYNERFGVNVNLSGTTQAYKESAHSISGNGGISLFAFF</sequence>
<evidence type="ECO:0000313" key="2">
    <source>
        <dbReference type="EMBL" id="CAH0540637.1"/>
    </source>
</evidence>
<comment type="caution">
    <text evidence="2">The sequence shown here is derived from an EMBL/GenBank/DDBJ whole genome shotgun (WGS) entry which is preliminary data.</text>
</comment>
<accession>A0ABN8E5U3</accession>
<dbReference type="Pfam" id="PF09982">
    <property type="entry name" value="LpxR"/>
    <property type="match status" value="1"/>
</dbReference>
<protein>
    <recommendedName>
        <fullName evidence="4">Lipid A deacylase LpxR family protein</fullName>
    </recommendedName>
</protein>
<keyword evidence="1" id="KW-0732">Signal</keyword>
<reference evidence="2" key="1">
    <citation type="submission" date="2021-11" db="EMBL/GenBank/DDBJ databases">
        <authorList>
            <person name="Rodrigo-Torres L."/>
            <person name="Arahal R. D."/>
            <person name="Lucena T."/>
        </authorList>
    </citation>
    <scope>NUCLEOTIDE SEQUENCE</scope>
    <source>
        <strain evidence="2">CECT 7928</strain>
    </source>
</reference>
<feature type="signal peptide" evidence="1">
    <location>
        <begin position="1"/>
        <end position="19"/>
    </location>
</feature>
<proteinExistence type="predicted"/>